<dbReference type="GO" id="GO:0019534">
    <property type="term" value="F:toxin transmembrane transporter activity"/>
    <property type="evidence" value="ECO:0007669"/>
    <property type="project" value="InterPro"/>
</dbReference>
<feature type="compositionally biased region" description="Basic and acidic residues" evidence="7">
    <location>
        <begin position="105"/>
        <end position="228"/>
    </location>
</feature>
<dbReference type="NCBIfam" id="TIGR02794">
    <property type="entry name" value="tolA_full"/>
    <property type="match status" value="1"/>
</dbReference>
<dbReference type="NCBIfam" id="TIGR01352">
    <property type="entry name" value="tonB_Cterm"/>
    <property type="match status" value="1"/>
</dbReference>
<dbReference type="InterPro" id="IPR006260">
    <property type="entry name" value="TonB/TolA_C"/>
</dbReference>
<dbReference type="Pfam" id="PF13103">
    <property type="entry name" value="TonB_2"/>
    <property type="match status" value="1"/>
</dbReference>
<evidence type="ECO:0000256" key="2">
    <source>
        <dbReference type="ARBA" id="ARBA00004496"/>
    </source>
</evidence>
<dbReference type="GO" id="GO:0016020">
    <property type="term" value="C:membrane"/>
    <property type="evidence" value="ECO:0007669"/>
    <property type="project" value="UniProtKB-SubCell"/>
</dbReference>
<evidence type="ECO:0000256" key="4">
    <source>
        <dbReference type="ARBA" id="ARBA00022692"/>
    </source>
</evidence>
<evidence type="ECO:0000256" key="6">
    <source>
        <dbReference type="ARBA" id="ARBA00023136"/>
    </source>
</evidence>
<dbReference type="OrthoDB" id="5298892at2"/>
<dbReference type="KEGG" id="cof:FOZ74_00340"/>
<comment type="subcellular location">
    <subcellularLocation>
        <location evidence="2">Cytoplasm</location>
    </subcellularLocation>
    <subcellularLocation>
        <location evidence="1">Membrane</location>
        <topology evidence="1">Single-pass membrane protein</topology>
    </subcellularLocation>
</comment>
<feature type="region of interest" description="Disordered" evidence="7">
    <location>
        <begin position="62"/>
        <end position="258"/>
    </location>
</feature>
<sequence length="340" mass="36681">MAGPSEHDLFAPTMPGGRKRAIALAVLAHVALIAALTWGVNWKSSADQPAVEAELWSAVPQQAAPKAIAPPPPPPAPAPAPAPEPAPAPPPTPAPEPPPPPPPPKVEEPPRPSEADIALERERKRQEEEKQRQARLEQEKRAQEEKERQEAQERQRQEKLAAQKAKAEKEKAEKEKAEKEKLARQKAEKEKAEKEKAEKEKQRKLAEKKRKAEADAKRAEALRQEQLKRIAGLAGASGGPAATGTAQQSSGPSGSYAGKVAAKVRPNIVYPDSIADNPRAEVEVRAAPDGTIVGARITRSSGNPAWDDAVLRALSRTQTLPRDVDGRVPSSLIIGFRPKD</sequence>
<dbReference type="AlphaFoldDB" id="A0A5B8RXS1"/>
<feature type="compositionally biased region" description="Pro residues" evidence="7">
    <location>
        <begin position="68"/>
        <end position="104"/>
    </location>
</feature>
<keyword evidence="6 8" id="KW-0472">Membrane</keyword>
<dbReference type="SUPFAM" id="SSF69989">
    <property type="entry name" value="C-terminal domain of PLC-beta"/>
    <property type="match status" value="1"/>
</dbReference>
<evidence type="ECO:0000256" key="3">
    <source>
        <dbReference type="ARBA" id="ARBA00022490"/>
    </source>
</evidence>
<dbReference type="GO" id="GO:0005737">
    <property type="term" value="C:cytoplasm"/>
    <property type="evidence" value="ECO:0007669"/>
    <property type="project" value="UniProtKB-SubCell"/>
</dbReference>
<evidence type="ECO:0000256" key="7">
    <source>
        <dbReference type="SAM" id="MobiDB-lite"/>
    </source>
</evidence>
<dbReference type="GO" id="GO:0043213">
    <property type="term" value="P:bacteriocin transport"/>
    <property type="evidence" value="ECO:0007669"/>
    <property type="project" value="InterPro"/>
</dbReference>
<gene>
    <name evidence="9" type="primary">tolA</name>
    <name evidence="9" type="ORF">FOZ74_00340</name>
</gene>
<dbReference type="SUPFAM" id="SSF74653">
    <property type="entry name" value="TolA/TonB C-terminal domain"/>
    <property type="match status" value="1"/>
</dbReference>
<dbReference type="Proteomes" id="UP000321199">
    <property type="component" value="Chromosome"/>
</dbReference>
<feature type="transmembrane region" description="Helical" evidence="8">
    <location>
        <begin position="21"/>
        <end position="40"/>
    </location>
</feature>
<dbReference type="RefSeq" id="WP_146914018.1">
    <property type="nucleotide sequence ID" value="NZ_CP042344.1"/>
</dbReference>
<dbReference type="InterPro" id="IPR014161">
    <property type="entry name" value="Tol-Pal_TolA"/>
</dbReference>
<keyword evidence="5 8" id="KW-1133">Transmembrane helix</keyword>
<keyword evidence="4 8" id="KW-0812">Transmembrane</keyword>
<evidence type="ECO:0000256" key="8">
    <source>
        <dbReference type="SAM" id="Phobius"/>
    </source>
</evidence>
<organism evidence="9 10">
    <name type="scientific">Comamonas flocculans</name>
    <dbReference type="NCBI Taxonomy" id="2597701"/>
    <lineage>
        <taxon>Bacteria</taxon>
        <taxon>Pseudomonadati</taxon>
        <taxon>Pseudomonadota</taxon>
        <taxon>Betaproteobacteria</taxon>
        <taxon>Burkholderiales</taxon>
        <taxon>Comamonadaceae</taxon>
        <taxon>Comamonas</taxon>
    </lineage>
</organism>
<dbReference type="PANTHER" id="PTHR13142:SF1">
    <property type="entry name" value="INNER CENTROMERE PROTEIN"/>
    <property type="match status" value="1"/>
</dbReference>
<feature type="compositionally biased region" description="Low complexity" evidence="7">
    <location>
        <begin position="231"/>
        <end position="246"/>
    </location>
</feature>
<evidence type="ECO:0000256" key="1">
    <source>
        <dbReference type="ARBA" id="ARBA00004167"/>
    </source>
</evidence>
<protein>
    <submittedName>
        <fullName evidence="9">Cell envelope integrity protein TolA</fullName>
    </submittedName>
</protein>
<dbReference type="Gene3D" id="3.30.1150.10">
    <property type="match status" value="1"/>
</dbReference>
<keyword evidence="10" id="KW-1185">Reference proteome</keyword>
<evidence type="ECO:0000313" key="9">
    <source>
        <dbReference type="EMBL" id="QEA14406.1"/>
    </source>
</evidence>
<proteinExistence type="predicted"/>
<accession>A0A5B8RXS1</accession>
<dbReference type="EMBL" id="CP042344">
    <property type="protein sequence ID" value="QEA14406.1"/>
    <property type="molecule type" value="Genomic_DNA"/>
</dbReference>
<reference evidence="9 10" key="1">
    <citation type="submission" date="2019-07" db="EMBL/GenBank/DDBJ databases">
        <title>Complete genome sequence of Comamonas sp. NLF 7-7 isolated from livestock.</title>
        <authorList>
            <person name="Kim D.H."/>
            <person name="Kim J.G."/>
        </authorList>
    </citation>
    <scope>NUCLEOTIDE SEQUENCE [LARGE SCALE GENOMIC DNA]</scope>
    <source>
        <strain evidence="9 10">NLF 7-7</strain>
    </source>
</reference>
<dbReference type="PANTHER" id="PTHR13142">
    <property type="entry name" value="INNER CENTROMERE PROTEIN"/>
    <property type="match status" value="1"/>
</dbReference>
<evidence type="ECO:0000256" key="5">
    <source>
        <dbReference type="ARBA" id="ARBA00022989"/>
    </source>
</evidence>
<name>A0A5B8RXS1_9BURK</name>
<evidence type="ECO:0000313" key="10">
    <source>
        <dbReference type="Proteomes" id="UP000321199"/>
    </source>
</evidence>
<keyword evidence="3" id="KW-0963">Cytoplasm</keyword>